<accession>A0A0K2T386</accession>
<dbReference type="AlphaFoldDB" id="A0A0K2T386"/>
<dbReference type="PANTHER" id="PTHR12968">
    <property type="entry name" value="B9 DOMAIN-CONTAINING"/>
    <property type="match status" value="1"/>
</dbReference>
<dbReference type="GO" id="GO:0036038">
    <property type="term" value="C:MKS complex"/>
    <property type="evidence" value="ECO:0007669"/>
    <property type="project" value="TreeGrafter"/>
</dbReference>
<evidence type="ECO:0000256" key="3">
    <source>
        <dbReference type="ARBA" id="ARBA00022794"/>
    </source>
</evidence>
<dbReference type="PANTHER" id="PTHR12968:SF1">
    <property type="entry name" value="B9 DOMAIN-CONTAINING PROTEIN 1"/>
    <property type="match status" value="1"/>
</dbReference>
<evidence type="ECO:0000256" key="6">
    <source>
        <dbReference type="ARBA" id="ARBA00038411"/>
    </source>
</evidence>
<evidence type="ECO:0000256" key="1">
    <source>
        <dbReference type="ARBA" id="ARBA00004120"/>
    </source>
</evidence>
<evidence type="ECO:0000256" key="4">
    <source>
        <dbReference type="ARBA" id="ARBA00023212"/>
    </source>
</evidence>
<gene>
    <name evidence="8" type="primary">B9D1</name>
</gene>
<evidence type="ECO:0000256" key="2">
    <source>
        <dbReference type="ARBA" id="ARBA00022490"/>
    </source>
</evidence>
<keyword evidence="4" id="KW-0206">Cytoskeleton</keyword>
<evidence type="ECO:0000313" key="8">
    <source>
        <dbReference type="EMBL" id="CDW20539.1"/>
    </source>
</evidence>
<comment type="similarity">
    <text evidence="6">Belongs to the B9D family.</text>
</comment>
<evidence type="ECO:0000256" key="5">
    <source>
        <dbReference type="ARBA" id="ARBA00023273"/>
    </source>
</evidence>
<proteinExistence type="inferred from homology"/>
<protein>
    <recommendedName>
        <fullName evidence="7">B9 domain-containing protein 1</fullName>
    </recommendedName>
</protein>
<dbReference type="OrthoDB" id="431939at2759"/>
<keyword evidence="5" id="KW-0966">Cell projection</keyword>
<dbReference type="EMBL" id="HACA01003178">
    <property type="protein sequence ID" value="CDW20539.1"/>
    <property type="molecule type" value="Transcribed_RNA"/>
</dbReference>
<sequence length="200" mass="21781">MTFSDTSTVFLLSVTGQIQGADFPGMDDLYCRYSFVSGPDWAVTAGQEEGISQVAKKSLDGYQRTIWNFPLDITYRSTCPFGWPQLVVSVYGLDTFGNDVVRGYGGIHVPISLGSKTLTFPAFVPESSSLLQRFTGWVTGRRPEFIDPRVVASGEGRDVTRTRTQGQVTVQFNVVSKDFKKLGYDTTPGEGGSGSCQGDS</sequence>
<dbReference type="PROSITE" id="PS51381">
    <property type="entry name" value="C2_B9"/>
    <property type="match status" value="1"/>
</dbReference>
<dbReference type="InterPro" id="IPR010796">
    <property type="entry name" value="C2_B9-type_dom"/>
</dbReference>
<keyword evidence="2" id="KW-0963">Cytoplasm</keyword>
<organism evidence="8">
    <name type="scientific">Lepeophtheirus salmonis</name>
    <name type="common">Salmon louse</name>
    <name type="synonym">Caligus salmonis</name>
    <dbReference type="NCBI Taxonomy" id="72036"/>
    <lineage>
        <taxon>Eukaryota</taxon>
        <taxon>Metazoa</taxon>
        <taxon>Ecdysozoa</taxon>
        <taxon>Arthropoda</taxon>
        <taxon>Crustacea</taxon>
        <taxon>Multicrustacea</taxon>
        <taxon>Hexanauplia</taxon>
        <taxon>Copepoda</taxon>
        <taxon>Siphonostomatoida</taxon>
        <taxon>Caligidae</taxon>
        <taxon>Lepeophtheirus</taxon>
    </lineage>
</organism>
<keyword evidence="3" id="KW-0970">Cilium biogenesis/degradation</keyword>
<dbReference type="Pfam" id="PF07162">
    <property type="entry name" value="B9-C2"/>
    <property type="match status" value="1"/>
</dbReference>
<reference evidence="8" key="1">
    <citation type="submission" date="2014-05" db="EMBL/GenBank/DDBJ databases">
        <authorList>
            <person name="Chronopoulou M."/>
        </authorList>
    </citation>
    <scope>NUCLEOTIDE SEQUENCE</scope>
    <source>
        <tissue evidence="8">Whole organism</tissue>
    </source>
</reference>
<name>A0A0K2T386_LEPSM</name>
<comment type="subcellular location">
    <subcellularLocation>
        <location evidence="1">Cytoplasm</location>
        <location evidence="1">Cytoskeleton</location>
        <location evidence="1">Cilium basal body</location>
    </subcellularLocation>
</comment>
<evidence type="ECO:0000256" key="7">
    <source>
        <dbReference type="ARBA" id="ARBA00039274"/>
    </source>
</evidence>
<dbReference type="GO" id="GO:0060271">
    <property type="term" value="P:cilium assembly"/>
    <property type="evidence" value="ECO:0007669"/>
    <property type="project" value="TreeGrafter"/>
</dbReference>